<dbReference type="InterPro" id="IPR010982">
    <property type="entry name" value="Lambda_DNA-bd_dom_sf"/>
</dbReference>
<dbReference type="RefSeq" id="WP_148979575.1">
    <property type="nucleotide sequence ID" value="NZ_JBNILM010000007.1"/>
</dbReference>
<protein>
    <submittedName>
        <fullName evidence="3">Helix-turn-helix transcriptional regulator</fullName>
    </submittedName>
</protein>
<feature type="domain" description="HTH cro/C1-type" evidence="2">
    <location>
        <begin position="6"/>
        <end position="59"/>
    </location>
</feature>
<accession>A0A5D4T8F2</accession>
<dbReference type="GO" id="GO:0003700">
    <property type="term" value="F:DNA-binding transcription factor activity"/>
    <property type="evidence" value="ECO:0007669"/>
    <property type="project" value="TreeGrafter"/>
</dbReference>
<dbReference type="Pfam" id="PF01381">
    <property type="entry name" value="HTH_3"/>
    <property type="match status" value="1"/>
</dbReference>
<dbReference type="EMBL" id="VTET01000005">
    <property type="protein sequence ID" value="TYS71960.1"/>
    <property type="molecule type" value="Genomic_DNA"/>
</dbReference>
<organism evidence="3 4">
    <name type="scientific">Sutcliffiella horikoshii</name>
    <dbReference type="NCBI Taxonomy" id="79883"/>
    <lineage>
        <taxon>Bacteria</taxon>
        <taxon>Bacillati</taxon>
        <taxon>Bacillota</taxon>
        <taxon>Bacilli</taxon>
        <taxon>Bacillales</taxon>
        <taxon>Bacillaceae</taxon>
        <taxon>Sutcliffiella</taxon>
    </lineage>
</organism>
<evidence type="ECO:0000313" key="3">
    <source>
        <dbReference type="EMBL" id="TYS71960.1"/>
    </source>
</evidence>
<dbReference type="AlphaFoldDB" id="A0A5D4T8F2"/>
<dbReference type="InterPro" id="IPR001387">
    <property type="entry name" value="Cro/C1-type_HTH"/>
</dbReference>
<name>A0A5D4T8F2_9BACI</name>
<dbReference type="PROSITE" id="PS50943">
    <property type="entry name" value="HTH_CROC1"/>
    <property type="match status" value="1"/>
</dbReference>
<dbReference type="SUPFAM" id="SSF48452">
    <property type="entry name" value="TPR-like"/>
    <property type="match status" value="1"/>
</dbReference>
<dbReference type="PANTHER" id="PTHR46797">
    <property type="entry name" value="HTH-TYPE TRANSCRIPTIONAL REGULATOR"/>
    <property type="match status" value="1"/>
</dbReference>
<sequence>MLGDRIRKLRKQKKLTLEALAGAGLTKGMLSLIENNKANPSMESLTYIAHQLGVDVSDLLGEGNTEELRKTLERVEQIYNVPFSKSDFPDKYKQLIELIDPHIQKLSKGYESARLMEIYSYAIQRENKNGWEISLKKASDMYDEMNISSNRTSIGIFRATIAFMEHHYEEALYIFMKERKEIEDKHAYIEPIARLDLDYNEAIYLYAVGDSKAAIETTEKALAYSKEKRIFYLTDDLYRLAAAHALMEENEHEKEYYLSKLKQYGEFADHASSLYFCELFSIMDLITEKKEYEKALTKIDQYLSLEEIARYYSPWFNLEKAKALYYMGRYEMAAQALELFVMPDNHHPIDLSFLYVKDSYQALILLELGKIEEALTAAQIAVDNFKPLLDSKMKAFSKKVLETVLEKSR</sequence>
<dbReference type="InterPro" id="IPR050807">
    <property type="entry name" value="TransReg_Diox_bact_type"/>
</dbReference>
<keyword evidence="1" id="KW-0238">DNA-binding</keyword>
<dbReference type="GO" id="GO:0005829">
    <property type="term" value="C:cytosol"/>
    <property type="evidence" value="ECO:0007669"/>
    <property type="project" value="TreeGrafter"/>
</dbReference>
<dbReference type="CDD" id="cd00093">
    <property type="entry name" value="HTH_XRE"/>
    <property type="match status" value="1"/>
</dbReference>
<dbReference type="InterPro" id="IPR011990">
    <property type="entry name" value="TPR-like_helical_dom_sf"/>
</dbReference>
<evidence type="ECO:0000313" key="4">
    <source>
        <dbReference type="Proteomes" id="UP000324517"/>
    </source>
</evidence>
<comment type="caution">
    <text evidence="3">The sequence shown here is derived from an EMBL/GenBank/DDBJ whole genome shotgun (WGS) entry which is preliminary data.</text>
</comment>
<reference evidence="3 4" key="1">
    <citation type="submission" date="2019-08" db="EMBL/GenBank/DDBJ databases">
        <title>Bacillus genomes from the desert of Cuatro Cienegas, Coahuila.</title>
        <authorList>
            <person name="Olmedo-Alvarez G."/>
        </authorList>
    </citation>
    <scope>NUCLEOTIDE SEQUENCE [LARGE SCALE GENOMIC DNA]</scope>
    <source>
        <strain evidence="3 4">CH98b_3T</strain>
    </source>
</reference>
<dbReference type="OrthoDB" id="290878at2"/>
<dbReference type="Gene3D" id="1.25.40.10">
    <property type="entry name" value="Tetratricopeptide repeat domain"/>
    <property type="match status" value="2"/>
</dbReference>
<proteinExistence type="predicted"/>
<gene>
    <name evidence="3" type="ORF">FZC75_12475</name>
</gene>
<dbReference type="Proteomes" id="UP000324517">
    <property type="component" value="Unassembled WGS sequence"/>
</dbReference>
<dbReference type="PANTHER" id="PTHR46797:SF1">
    <property type="entry name" value="METHYLPHOSPHONATE SYNTHASE"/>
    <property type="match status" value="1"/>
</dbReference>
<dbReference type="SUPFAM" id="SSF47413">
    <property type="entry name" value="lambda repressor-like DNA-binding domains"/>
    <property type="match status" value="1"/>
</dbReference>
<evidence type="ECO:0000256" key="1">
    <source>
        <dbReference type="ARBA" id="ARBA00023125"/>
    </source>
</evidence>
<dbReference type="SMART" id="SM00530">
    <property type="entry name" value="HTH_XRE"/>
    <property type="match status" value="1"/>
</dbReference>
<dbReference type="GO" id="GO:0003677">
    <property type="term" value="F:DNA binding"/>
    <property type="evidence" value="ECO:0007669"/>
    <property type="project" value="UniProtKB-KW"/>
</dbReference>
<evidence type="ECO:0000259" key="2">
    <source>
        <dbReference type="PROSITE" id="PS50943"/>
    </source>
</evidence>